<sequence length="176" mass="20723">MFCPECLRLQGSVSNENANPHQPNEPVIANENRQNEAAELRMQRKQKRALYDALRESSGLGETKKSLQNFVDEQLYPHVWNISDDLADLVRRKKVIKFDSKYLSLKRANKNKRLPKKQLSELIRFLKTHDGEKKSFEDIRSHMQIMERPLKNELCVLVIDKEVKVTKDHKFQLMSY</sequence>
<keyword evidence="5" id="KW-1185">Reference proteome</keyword>
<evidence type="ECO:0000313" key="4">
    <source>
        <dbReference type="EMBL" id="GBN40169.1"/>
    </source>
</evidence>
<feature type="coiled-coil region" evidence="1">
    <location>
        <begin position="28"/>
        <end position="57"/>
    </location>
</feature>
<protein>
    <submittedName>
        <fullName evidence="3">Uncharacterized protein</fullName>
    </submittedName>
</protein>
<accession>A0A4Y2NMM3</accession>
<evidence type="ECO:0000313" key="5">
    <source>
        <dbReference type="Proteomes" id="UP000499080"/>
    </source>
</evidence>
<comment type="caution">
    <text evidence="3">The sequence shown here is derived from an EMBL/GenBank/DDBJ whole genome shotgun (WGS) entry which is preliminary data.</text>
</comment>
<evidence type="ECO:0000313" key="3">
    <source>
        <dbReference type="EMBL" id="GBN40162.1"/>
    </source>
</evidence>
<evidence type="ECO:0000256" key="1">
    <source>
        <dbReference type="SAM" id="Coils"/>
    </source>
</evidence>
<dbReference type="EMBL" id="BGPR01002620">
    <property type="protein sequence ID" value="GBM76439.1"/>
    <property type="molecule type" value="Genomic_DNA"/>
</dbReference>
<reference evidence="3 5" key="1">
    <citation type="journal article" date="2019" name="Sci. Rep.">
        <title>Orb-weaving spider Araneus ventricosus genome elucidates the spidroin gene catalogue.</title>
        <authorList>
            <person name="Kono N."/>
            <person name="Nakamura H."/>
            <person name="Ohtoshi R."/>
            <person name="Moran D.A.P."/>
            <person name="Shinohara A."/>
            <person name="Yoshida Y."/>
            <person name="Fujiwara M."/>
            <person name="Mori M."/>
            <person name="Tomita M."/>
            <person name="Arakawa K."/>
        </authorList>
    </citation>
    <scope>NUCLEOTIDE SEQUENCE [LARGE SCALE GENOMIC DNA]</scope>
</reference>
<organism evidence="3 5">
    <name type="scientific">Araneus ventricosus</name>
    <name type="common">Orbweaver spider</name>
    <name type="synonym">Epeira ventricosa</name>
    <dbReference type="NCBI Taxonomy" id="182803"/>
    <lineage>
        <taxon>Eukaryota</taxon>
        <taxon>Metazoa</taxon>
        <taxon>Ecdysozoa</taxon>
        <taxon>Arthropoda</taxon>
        <taxon>Chelicerata</taxon>
        <taxon>Arachnida</taxon>
        <taxon>Araneae</taxon>
        <taxon>Araneomorphae</taxon>
        <taxon>Entelegynae</taxon>
        <taxon>Araneoidea</taxon>
        <taxon>Araneidae</taxon>
        <taxon>Araneus</taxon>
    </lineage>
</organism>
<dbReference type="AlphaFoldDB" id="A0A4Y2NMM3"/>
<evidence type="ECO:0000313" key="2">
    <source>
        <dbReference type="EMBL" id="GBM76439.1"/>
    </source>
</evidence>
<dbReference type="EMBL" id="BGPR01009463">
    <property type="protein sequence ID" value="GBN40162.1"/>
    <property type="molecule type" value="Genomic_DNA"/>
</dbReference>
<gene>
    <name evidence="2" type="ORF">AVEN_2087_1</name>
    <name evidence="4" type="ORF">AVEN_227938_1</name>
    <name evidence="3" type="ORF">AVEN_97479_1</name>
</gene>
<proteinExistence type="predicted"/>
<name>A0A4Y2NMM3_ARAVE</name>
<keyword evidence="1" id="KW-0175">Coiled coil</keyword>
<dbReference type="Proteomes" id="UP000499080">
    <property type="component" value="Unassembled WGS sequence"/>
</dbReference>
<dbReference type="EMBL" id="BGPR01009465">
    <property type="protein sequence ID" value="GBN40169.1"/>
    <property type="molecule type" value="Genomic_DNA"/>
</dbReference>